<feature type="transmembrane region" description="Helical" evidence="6">
    <location>
        <begin position="272"/>
        <end position="290"/>
    </location>
</feature>
<dbReference type="SUPFAM" id="SSF103473">
    <property type="entry name" value="MFS general substrate transporter"/>
    <property type="match status" value="1"/>
</dbReference>
<dbReference type="PROSITE" id="PS50850">
    <property type="entry name" value="MFS"/>
    <property type="match status" value="1"/>
</dbReference>
<reference evidence="9 10" key="1">
    <citation type="submission" date="2015-11" db="EMBL/GenBank/DDBJ databases">
        <authorList>
            <person name="Zhang Y."/>
            <person name="Guo Z."/>
        </authorList>
    </citation>
    <scope>NUCLEOTIDE SEQUENCE [LARGE SCALE GENOMIC DNA]</scope>
    <source>
        <strain evidence="9 10">KCTC 12086</strain>
    </source>
</reference>
<feature type="chain" id="PRO_5006600910" description="Major facilitator superfamily (MFS) profile domain-containing protein" evidence="7">
    <location>
        <begin position="22"/>
        <end position="394"/>
    </location>
</feature>
<dbReference type="PANTHER" id="PTHR43124">
    <property type="entry name" value="PURINE EFFLUX PUMP PBUE"/>
    <property type="match status" value="1"/>
</dbReference>
<evidence type="ECO:0000256" key="5">
    <source>
        <dbReference type="ARBA" id="ARBA00023136"/>
    </source>
</evidence>
<proteinExistence type="predicted"/>
<feature type="transmembrane region" description="Helical" evidence="6">
    <location>
        <begin position="331"/>
        <end position="349"/>
    </location>
</feature>
<sequence>MSHSRLTTCFLLLASTMTVLASATLAPALPAMTATFSHIDNAAFWAQMTLALPGLIIAVCAPLVGALVDKFNSQKLLVNGLALFLVSGVLGYIWQYSIWLILFSRALMGVAVALIMVSGTTLAGRYFEGPRFSNYMGLQAAFGGFGGVLFLSVAGFLAEQHWSWVFAIYSLSLLVLPGVLLWVKAPEVKQYRGETASGAQGWMNKTFILCCTLALVEIIVLYGLTLHLPFYLTELGHSASTIGLVIAAFLLAMACVSVSYGKVRSLLSTKQTHVFGWIIVALGFTLLSFVNGLTNITVSGLVIGVGLGLVRPNLVVWLFEFVPPMMRGKAMGIMTTCYFSGQFISPLVFEPAILALGFEVFCLVLAALIALVICLAIIANFKFTKSLPSRLVDN</sequence>
<evidence type="ECO:0000313" key="10">
    <source>
        <dbReference type="Proteomes" id="UP000061457"/>
    </source>
</evidence>
<feature type="transmembrane region" description="Helical" evidence="6">
    <location>
        <begin position="100"/>
        <end position="123"/>
    </location>
</feature>
<evidence type="ECO:0000256" key="1">
    <source>
        <dbReference type="ARBA" id="ARBA00004651"/>
    </source>
</evidence>
<accession>A0A0S2K0N0</accession>
<evidence type="ECO:0000256" key="6">
    <source>
        <dbReference type="SAM" id="Phobius"/>
    </source>
</evidence>
<feature type="domain" description="Major facilitator superfamily (MFS) profile" evidence="8">
    <location>
        <begin position="7"/>
        <end position="382"/>
    </location>
</feature>
<protein>
    <recommendedName>
        <fullName evidence="8">Major facilitator superfamily (MFS) profile domain-containing protein</fullName>
    </recommendedName>
</protein>
<keyword evidence="7" id="KW-0732">Signal</keyword>
<dbReference type="OrthoDB" id="9808813at2"/>
<keyword evidence="5 6" id="KW-0472">Membrane</keyword>
<dbReference type="Gene3D" id="1.20.1250.20">
    <property type="entry name" value="MFS general substrate transporter like domains"/>
    <property type="match status" value="1"/>
</dbReference>
<dbReference type="GO" id="GO:0022857">
    <property type="term" value="F:transmembrane transporter activity"/>
    <property type="evidence" value="ECO:0007669"/>
    <property type="project" value="InterPro"/>
</dbReference>
<dbReference type="InterPro" id="IPR020846">
    <property type="entry name" value="MFS_dom"/>
</dbReference>
<keyword evidence="10" id="KW-1185">Reference proteome</keyword>
<dbReference type="InterPro" id="IPR011701">
    <property type="entry name" value="MFS"/>
</dbReference>
<dbReference type="GO" id="GO:0005886">
    <property type="term" value="C:plasma membrane"/>
    <property type="evidence" value="ECO:0007669"/>
    <property type="project" value="UniProtKB-SubCell"/>
</dbReference>
<dbReference type="RefSeq" id="WP_058029341.1">
    <property type="nucleotide sequence ID" value="NZ_CP013187.1"/>
</dbReference>
<dbReference type="AlphaFoldDB" id="A0A0S2K0N0"/>
<feature type="transmembrane region" description="Helical" evidence="6">
    <location>
        <begin position="76"/>
        <end position="94"/>
    </location>
</feature>
<feature type="transmembrane region" description="Helical" evidence="6">
    <location>
        <begin position="164"/>
        <end position="185"/>
    </location>
</feature>
<keyword evidence="4 6" id="KW-1133">Transmembrane helix</keyword>
<dbReference type="STRING" id="161398.PP2015_1098"/>
<dbReference type="PANTHER" id="PTHR43124:SF3">
    <property type="entry name" value="CHLORAMPHENICOL EFFLUX PUMP RV0191"/>
    <property type="match status" value="1"/>
</dbReference>
<dbReference type="KEGG" id="pphe:PP2015_1098"/>
<evidence type="ECO:0000256" key="7">
    <source>
        <dbReference type="SAM" id="SignalP"/>
    </source>
</evidence>
<keyword evidence="3 6" id="KW-0812">Transmembrane</keyword>
<evidence type="ECO:0000256" key="2">
    <source>
        <dbReference type="ARBA" id="ARBA00022475"/>
    </source>
</evidence>
<name>A0A0S2K0N0_9GAMM</name>
<gene>
    <name evidence="9" type="ORF">PP2015_1098</name>
</gene>
<feature type="transmembrane region" description="Helical" evidence="6">
    <location>
        <begin position="135"/>
        <end position="158"/>
    </location>
</feature>
<evidence type="ECO:0000256" key="4">
    <source>
        <dbReference type="ARBA" id="ARBA00022989"/>
    </source>
</evidence>
<evidence type="ECO:0000256" key="3">
    <source>
        <dbReference type="ARBA" id="ARBA00022692"/>
    </source>
</evidence>
<feature type="transmembrane region" description="Helical" evidence="6">
    <location>
        <begin position="206"/>
        <end position="232"/>
    </location>
</feature>
<dbReference type="CDD" id="cd17473">
    <property type="entry name" value="MFS_arabinose_efflux_permease_like"/>
    <property type="match status" value="1"/>
</dbReference>
<dbReference type="PATRIC" id="fig|161398.10.peg.1118"/>
<dbReference type="InterPro" id="IPR036259">
    <property type="entry name" value="MFS_trans_sf"/>
</dbReference>
<keyword evidence="2" id="KW-1003">Cell membrane</keyword>
<evidence type="ECO:0000259" key="8">
    <source>
        <dbReference type="PROSITE" id="PS50850"/>
    </source>
</evidence>
<dbReference type="InterPro" id="IPR050189">
    <property type="entry name" value="MFS_Efflux_Transporters"/>
</dbReference>
<feature type="transmembrane region" description="Helical" evidence="6">
    <location>
        <begin position="238"/>
        <end position="260"/>
    </location>
</feature>
<feature type="transmembrane region" description="Helical" evidence="6">
    <location>
        <begin position="44"/>
        <end position="64"/>
    </location>
</feature>
<organism evidence="9 10">
    <name type="scientific">Pseudoalteromonas phenolica</name>
    <dbReference type="NCBI Taxonomy" id="161398"/>
    <lineage>
        <taxon>Bacteria</taxon>
        <taxon>Pseudomonadati</taxon>
        <taxon>Pseudomonadota</taxon>
        <taxon>Gammaproteobacteria</taxon>
        <taxon>Alteromonadales</taxon>
        <taxon>Pseudoalteromonadaceae</taxon>
        <taxon>Pseudoalteromonas</taxon>
    </lineage>
</organism>
<dbReference type="EMBL" id="CP013187">
    <property type="protein sequence ID" value="ALO41614.1"/>
    <property type="molecule type" value="Genomic_DNA"/>
</dbReference>
<feature type="transmembrane region" description="Helical" evidence="6">
    <location>
        <begin position="355"/>
        <end position="381"/>
    </location>
</feature>
<dbReference type="Proteomes" id="UP000061457">
    <property type="component" value="Chromosome I"/>
</dbReference>
<dbReference type="InterPro" id="IPR001958">
    <property type="entry name" value="Tet-R_TetA/multi-R_MdtG-like"/>
</dbReference>
<evidence type="ECO:0000313" key="9">
    <source>
        <dbReference type="EMBL" id="ALO41614.1"/>
    </source>
</evidence>
<feature type="transmembrane region" description="Helical" evidence="6">
    <location>
        <begin position="296"/>
        <end position="319"/>
    </location>
</feature>
<dbReference type="Pfam" id="PF07690">
    <property type="entry name" value="MFS_1"/>
    <property type="match status" value="1"/>
</dbReference>
<dbReference type="PRINTS" id="PR01035">
    <property type="entry name" value="TCRTETA"/>
</dbReference>
<comment type="subcellular location">
    <subcellularLocation>
        <location evidence="1">Cell membrane</location>
        <topology evidence="1">Multi-pass membrane protein</topology>
    </subcellularLocation>
</comment>
<feature type="signal peptide" evidence="7">
    <location>
        <begin position="1"/>
        <end position="21"/>
    </location>
</feature>